<comment type="caution">
    <text evidence="3">The sequence shown here is derived from an EMBL/GenBank/DDBJ whole genome shotgun (WGS) entry which is preliminary data.</text>
</comment>
<evidence type="ECO:0000256" key="1">
    <source>
        <dbReference type="SAM" id="MobiDB-lite"/>
    </source>
</evidence>
<dbReference type="InterPro" id="IPR006671">
    <property type="entry name" value="Cyclin_N"/>
</dbReference>
<dbReference type="GO" id="GO:0016538">
    <property type="term" value="F:cyclin-dependent protein serine/threonine kinase regulator activity"/>
    <property type="evidence" value="ECO:0007669"/>
    <property type="project" value="InterPro"/>
</dbReference>
<evidence type="ECO:0000313" key="3">
    <source>
        <dbReference type="EMBL" id="KAG7817125.1"/>
    </source>
</evidence>
<dbReference type="GO" id="GO:0006357">
    <property type="term" value="P:regulation of transcription by RNA polymerase II"/>
    <property type="evidence" value="ECO:0007669"/>
    <property type="project" value="InterPro"/>
</dbReference>
<dbReference type="SUPFAM" id="SSF47954">
    <property type="entry name" value="Cyclin-like"/>
    <property type="match status" value="2"/>
</dbReference>
<feature type="compositionally biased region" description="Low complexity" evidence="1">
    <location>
        <begin position="348"/>
        <end position="362"/>
    </location>
</feature>
<sequence>MSLSPDASGDFVGVIQLSKPYLSKEEITHLFKNSLMDDSLARAYKVKKREVFQFLCKLIKVLQFPTKILQGCFYYYQRFYMFNSFAKYGNAHYDVGITALFISLKQNDYIKKLSLVISEAYKLRGIAATPQEQDEHRKRLLSMEKKFMELEAFDFRYFLIEELLIKYAKYFRVPREVCFLSWSMLNDLYATELPLQWPSNFNAIVVLRTSLLVWNELNLERKVERLLNEREVAVHARKDEVNNAVNEFLEYYLDSYETSFMRDALEQLKLRTDSKHIINDVILNIKIGLHQDDRPNGSQTPRNLDEDLFFKLRDYDVGKTGSVRFLYSKKKYLDEVSQYASEKERYSQQKAAAPRQAPTQPAWKNYRAPPPAHGVPNNHSPRPHPNSSYQSNNRAAPRKTFKKNYQPSYNPNRKHKPERPFDK</sequence>
<evidence type="ECO:0000313" key="4">
    <source>
        <dbReference type="EMBL" id="KAG7849498.1"/>
    </source>
</evidence>
<evidence type="ECO:0000313" key="5">
    <source>
        <dbReference type="Proteomes" id="UP001196530"/>
    </source>
</evidence>
<dbReference type="Proteomes" id="UP001196530">
    <property type="component" value="Unassembled WGS sequence"/>
</dbReference>
<accession>A0AAN6I4Q4</accession>
<dbReference type="EMBL" id="JAHLVD010000006">
    <property type="protein sequence ID" value="KAG7849498.1"/>
    <property type="molecule type" value="Genomic_DNA"/>
</dbReference>
<gene>
    <name evidence="3" type="ORF">KL928_003860</name>
    <name evidence="4" type="ORF">KL940_002528</name>
</gene>
<feature type="region of interest" description="Disordered" evidence="1">
    <location>
        <begin position="344"/>
        <end position="423"/>
    </location>
</feature>
<proteinExistence type="predicted"/>
<feature type="compositionally biased region" description="Low complexity" evidence="1">
    <location>
        <begin position="376"/>
        <end position="388"/>
    </location>
</feature>
<name>A0AAN6I4Q4_PICAN</name>
<keyword evidence="6" id="KW-1185">Reference proteome</keyword>
<protein>
    <recommendedName>
        <fullName evidence="2">Cyclin N-terminal domain-containing protein</fullName>
    </recommendedName>
</protein>
<organism evidence="3 5">
    <name type="scientific">Pichia angusta</name>
    <name type="common">Yeast</name>
    <name type="synonym">Hansenula polymorpha</name>
    <dbReference type="NCBI Taxonomy" id="870730"/>
    <lineage>
        <taxon>Eukaryota</taxon>
        <taxon>Fungi</taxon>
        <taxon>Dikarya</taxon>
        <taxon>Ascomycota</taxon>
        <taxon>Saccharomycotina</taxon>
        <taxon>Pichiomycetes</taxon>
        <taxon>Pichiales</taxon>
        <taxon>Pichiaceae</taxon>
        <taxon>Ogataea</taxon>
    </lineage>
</organism>
<evidence type="ECO:0000313" key="6">
    <source>
        <dbReference type="Proteomes" id="UP001197328"/>
    </source>
</evidence>
<dbReference type="InterPro" id="IPR043198">
    <property type="entry name" value="Cyclin/Ssn8"/>
</dbReference>
<dbReference type="RefSeq" id="XP_043058554.1">
    <property type="nucleotide sequence ID" value="XM_043204494.1"/>
</dbReference>
<dbReference type="Pfam" id="PF00134">
    <property type="entry name" value="Cyclin_N"/>
    <property type="match status" value="1"/>
</dbReference>
<reference evidence="3 6" key="1">
    <citation type="journal article" date="2021" name="G3 (Bethesda)">
        <title>Genomic diversity, chromosomal rearrangements, and interspecies hybridization in the ogataea polymorpha species complex.</title>
        <authorList>
            <person name="Hanson S.J."/>
            <person name="Cinneide E.O."/>
            <person name="Salzberg L.I."/>
            <person name="Wolfe K.H."/>
            <person name="McGowan J."/>
            <person name="Fitzpatrick D.A."/>
            <person name="Matlin K."/>
        </authorList>
    </citation>
    <scope>NUCLEOTIDE SEQUENCE</scope>
    <source>
        <strain evidence="4">51-138</strain>
        <strain evidence="3">61-244</strain>
    </source>
</reference>
<dbReference type="GeneID" id="66127911"/>
<dbReference type="Gene3D" id="1.10.472.10">
    <property type="entry name" value="Cyclin-like"/>
    <property type="match status" value="2"/>
</dbReference>
<dbReference type="InterPro" id="IPR036915">
    <property type="entry name" value="Cyclin-like_sf"/>
</dbReference>
<dbReference type="PANTHER" id="PTHR10026">
    <property type="entry name" value="CYCLIN"/>
    <property type="match status" value="1"/>
</dbReference>
<evidence type="ECO:0000259" key="2">
    <source>
        <dbReference type="Pfam" id="PF00134"/>
    </source>
</evidence>
<dbReference type="Proteomes" id="UP001197328">
    <property type="component" value="Unassembled WGS sequence"/>
</dbReference>
<feature type="domain" description="Cyclin N-terminal" evidence="2">
    <location>
        <begin position="21"/>
        <end position="149"/>
    </location>
</feature>
<dbReference type="AlphaFoldDB" id="A0AAN6I4Q4"/>
<dbReference type="EMBL" id="JAHLUX010000008">
    <property type="protein sequence ID" value="KAG7817125.1"/>
    <property type="molecule type" value="Genomic_DNA"/>
</dbReference>